<evidence type="ECO:0000256" key="4">
    <source>
        <dbReference type="ARBA" id="ARBA00022989"/>
    </source>
</evidence>
<dbReference type="PANTHER" id="PTHR21212:SF5">
    <property type="entry name" value="SEIPIN-1"/>
    <property type="match status" value="1"/>
</dbReference>
<evidence type="ECO:0000256" key="8">
    <source>
        <dbReference type="SAM" id="Phobius"/>
    </source>
</evidence>
<feature type="transmembrane region" description="Helical" evidence="8">
    <location>
        <begin position="92"/>
        <end position="118"/>
    </location>
</feature>
<feature type="compositionally biased region" description="Polar residues" evidence="7">
    <location>
        <begin position="383"/>
        <end position="406"/>
    </location>
</feature>
<keyword evidence="5" id="KW-0443">Lipid metabolism</keyword>
<dbReference type="GO" id="GO:0006629">
    <property type="term" value="P:lipid metabolic process"/>
    <property type="evidence" value="ECO:0007669"/>
    <property type="project" value="UniProtKB-KW"/>
</dbReference>
<protein>
    <recommendedName>
        <fullName evidence="10">Seipin-1</fullName>
    </recommendedName>
</protein>
<dbReference type="EMBL" id="GHES01048137">
    <property type="protein sequence ID" value="MPA78696.1"/>
    <property type="molecule type" value="Transcribed_RNA"/>
</dbReference>
<dbReference type="GO" id="GO:0140042">
    <property type="term" value="P:lipid droplet formation"/>
    <property type="evidence" value="ECO:0007669"/>
    <property type="project" value="UniProtKB-ARBA"/>
</dbReference>
<reference evidence="9" key="1">
    <citation type="submission" date="2019-08" db="EMBL/GenBank/DDBJ databases">
        <title>Reference gene set and small RNA set construction with multiple tissues from Davidia involucrata Baill.</title>
        <authorList>
            <person name="Yang H."/>
            <person name="Zhou C."/>
            <person name="Li G."/>
            <person name="Wang J."/>
            <person name="Gao P."/>
            <person name="Wang M."/>
            <person name="Wang R."/>
            <person name="Zhao Y."/>
        </authorList>
    </citation>
    <scope>NUCLEOTIDE SEQUENCE</scope>
    <source>
        <tissue evidence="9">Mixed with DoveR01_LX</tissue>
    </source>
</reference>
<keyword evidence="3" id="KW-0256">Endoplasmic reticulum</keyword>
<keyword evidence="2 8" id="KW-0812">Transmembrane</keyword>
<evidence type="ECO:0000256" key="1">
    <source>
        <dbReference type="ARBA" id="ARBA00004477"/>
    </source>
</evidence>
<evidence type="ECO:0000256" key="3">
    <source>
        <dbReference type="ARBA" id="ARBA00022824"/>
    </source>
</evidence>
<evidence type="ECO:0008006" key="10">
    <source>
        <dbReference type="Google" id="ProtNLM"/>
    </source>
</evidence>
<accession>A0A5B7CEX5</accession>
<dbReference type="CDD" id="cd23995">
    <property type="entry name" value="Seipin_BSCL2_like"/>
    <property type="match status" value="1"/>
</dbReference>
<evidence type="ECO:0000256" key="6">
    <source>
        <dbReference type="ARBA" id="ARBA00023136"/>
    </source>
</evidence>
<evidence type="ECO:0000313" key="9">
    <source>
        <dbReference type="EMBL" id="MPA78696.1"/>
    </source>
</evidence>
<gene>
    <name evidence="9" type="ORF">Din_048137</name>
</gene>
<proteinExistence type="predicted"/>
<keyword evidence="6 8" id="KW-0472">Membrane</keyword>
<name>A0A5B7CEX5_DAVIN</name>
<feature type="transmembrane region" description="Helical" evidence="8">
    <location>
        <begin position="296"/>
        <end position="315"/>
    </location>
</feature>
<comment type="subcellular location">
    <subcellularLocation>
        <location evidence="1">Endoplasmic reticulum membrane</location>
        <topology evidence="1">Multi-pass membrane protein</topology>
    </subcellularLocation>
</comment>
<dbReference type="GO" id="GO:0005789">
    <property type="term" value="C:endoplasmic reticulum membrane"/>
    <property type="evidence" value="ECO:0007669"/>
    <property type="project" value="UniProtKB-SubCell"/>
</dbReference>
<dbReference type="AlphaFoldDB" id="A0A5B7CEX5"/>
<sequence>MKEEEEEEDNLPIPNPYALTTKLLSLEADIIYNCLASLLSPFTALFSVASDQTFHRAEAAKDSGESAVPSTVAHGSSIILLLRKLGLGFMGAAYVCMLLIMVMVLAIILGVGLVQLWVEEPLFMRERLHFDYTDVHPKAVLSFFGGGGFQGYSKRKKMAGVPVGHTFYVSLLLLMPESDFNREIGVFQLSAELVSTNGHVIAKSSQPCMLRFSSLPIRLMRTCLMGAPLLLGITSETQKLTVAMLKHKEGYPRTESIRITMIPRAGTTSLPQLYEAEILLNSRLPWRKELVRSWKWTFYVWTSLYMYIVLVIVLVCCFKPLIFPMTAPSFSYGRGRAAGGVSEEQQHRASEEREISESFRKWQRSRSKRRKAMLLHELMPETAGSSASSISVTRQDMSVTRDTSTVAEDDAGDSESVCFGG</sequence>
<dbReference type="PANTHER" id="PTHR21212">
    <property type="entry name" value="BERNARDINELLI-SEIP CONGENITAL LIPODYSTROPHY 2 HOMOLOG BSCL2 PROTEIN"/>
    <property type="match status" value="1"/>
</dbReference>
<keyword evidence="4 8" id="KW-1133">Transmembrane helix</keyword>
<evidence type="ECO:0000256" key="7">
    <source>
        <dbReference type="SAM" id="MobiDB-lite"/>
    </source>
</evidence>
<organism evidence="9">
    <name type="scientific">Davidia involucrata</name>
    <name type="common">Dove tree</name>
    <dbReference type="NCBI Taxonomy" id="16924"/>
    <lineage>
        <taxon>Eukaryota</taxon>
        <taxon>Viridiplantae</taxon>
        <taxon>Streptophyta</taxon>
        <taxon>Embryophyta</taxon>
        <taxon>Tracheophyta</taxon>
        <taxon>Spermatophyta</taxon>
        <taxon>Magnoliopsida</taxon>
        <taxon>eudicotyledons</taxon>
        <taxon>Gunneridae</taxon>
        <taxon>Pentapetalae</taxon>
        <taxon>asterids</taxon>
        <taxon>Cornales</taxon>
        <taxon>Nyssaceae</taxon>
        <taxon>Davidia</taxon>
    </lineage>
</organism>
<feature type="region of interest" description="Disordered" evidence="7">
    <location>
        <begin position="380"/>
        <end position="421"/>
    </location>
</feature>
<dbReference type="Pfam" id="PF06775">
    <property type="entry name" value="Seipin"/>
    <property type="match status" value="1"/>
</dbReference>
<evidence type="ECO:0000256" key="2">
    <source>
        <dbReference type="ARBA" id="ARBA00022692"/>
    </source>
</evidence>
<dbReference type="InterPro" id="IPR009617">
    <property type="entry name" value="Seipin"/>
</dbReference>
<evidence type="ECO:0000256" key="5">
    <source>
        <dbReference type="ARBA" id="ARBA00023098"/>
    </source>
</evidence>